<dbReference type="GeneID" id="63853715"/>
<protein>
    <submittedName>
        <fullName evidence="3">Uncharacterized protein</fullName>
    </submittedName>
</protein>
<dbReference type="Proteomes" id="UP000800039">
    <property type="component" value="Unassembled WGS sequence"/>
</dbReference>
<dbReference type="EMBL" id="ML976614">
    <property type="protein sequence ID" value="KAF1851817.1"/>
    <property type="molecule type" value="Genomic_DNA"/>
</dbReference>
<gene>
    <name evidence="3" type="ORF">K460DRAFT_401824</name>
</gene>
<accession>A0A9P4GV04</accession>
<feature type="chain" id="PRO_5040490264" evidence="2">
    <location>
        <begin position="23"/>
        <end position="277"/>
    </location>
</feature>
<feature type="region of interest" description="Disordered" evidence="1">
    <location>
        <begin position="233"/>
        <end position="277"/>
    </location>
</feature>
<feature type="compositionally biased region" description="Basic and acidic residues" evidence="1">
    <location>
        <begin position="233"/>
        <end position="246"/>
    </location>
</feature>
<evidence type="ECO:0000313" key="3">
    <source>
        <dbReference type="EMBL" id="KAF1851817.1"/>
    </source>
</evidence>
<keyword evidence="4" id="KW-1185">Reference proteome</keyword>
<evidence type="ECO:0000256" key="2">
    <source>
        <dbReference type="SAM" id="SignalP"/>
    </source>
</evidence>
<dbReference type="OrthoDB" id="10659970at2759"/>
<dbReference type="RefSeq" id="XP_040794380.1">
    <property type="nucleotide sequence ID" value="XM_040936465.1"/>
</dbReference>
<organism evidence="3 4">
    <name type="scientific">Cucurbitaria berberidis CBS 394.84</name>
    <dbReference type="NCBI Taxonomy" id="1168544"/>
    <lineage>
        <taxon>Eukaryota</taxon>
        <taxon>Fungi</taxon>
        <taxon>Dikarya</taxon>
        <taxon>Ascomycota</taxon>
        <taxon>Pezizomycotina</taxon>
        <taxon>Dothideomycetes</taxon>
        <taxon>Pleosporomycetidae</taxon>
        <taxon>Pleosporales</taxon>
        <taxon>Pleosporineae</taxon>
        <taxon>Cucurbitariaceae</taxon>
        <taxon>Cucurbitaria</taxon>
    </lineage>
</organism>
<feature type="signal peptide" evidence="2">
    <location>
        <begin position="1"/>
        <end position="22"/>
    </location>
</feature>
<reference evidence="3" key="1">
    <citation type="submission" date="2020-01" db="EMBL/GenBank/DDBJ databases">
        <authorList>
            <consortium name="DOE Joint Genome Institute"/>
            <person name="Haridas S."/>
            <person name="Albert R."/>
            <person name="Binder M."/>
            <person name="Bloem J."/>
            <person name="Labutti K."/>
            <person name="Salamov A."/>
            <person name="Andreopoulos B."/>
            <person name="Baker S.E."/>
            <person name="Barry K."/>
            <person name="Bills G."/>
            <person name="Bluhm B.H."/>
            <person name="Cannon C."/>
            <person name="Castanera R."/>
            <person name="Culley D.E."/>
            <person name="Daum C."/>
            <person name="Ezra D."/>
            <person name="Gonzalez J.B."/>
            <person name="Henrissat B."/>
            <person name="Kuo A."/>
            <person name="Liang C."/>
            <person name="Lipzen A."/>
            <person name="Lutzoni F."/>
            <person name="Magnuson J."/>
            <person name="Mondo S."/>
            <person name="Nolan M."/>
            <person name="Ohm R."/>
            <person name="Pangilinan J."/>
            <person name="Park H.-J."/>
            <person name="Ramirez L."/>
            <person name="Alfaro M."/>
            <person name="Sun H."/>
            <person name="Tritt A."/>
            <person name="Yoshinaga Y."/>
            <person name="Zwiers L.-H."/>
            <person name="Turgeon B.G."/>
            <person name="Goodwin S.B."/>
            <person name="Spatafora J.W."/>
            <person name="Crous P.W."/>
            <person name="Grigoriev I.V."/>
        </authorList>
    </citation>
    <scope>NUCLEOTIDE SEQUENCE</scope>
    <source>
        <strain evidence="3">CBS 394.84</strain>
    </source>
</reference>
<keyword evidence="2" id="KW-0732">Signal</keyword>
<dbReference type="AlphaFoldDB" id="A0A9P4GV04"/>
<proteinExistence type="predicted"/>
<sequence>MKLPPFALTGLAALAVATPSASKSPGDGVAIGYNNDSKFTYHCERDVTVARCAVDGGCSTIEKCTTKCVEGVAGAECVSGEMKEKREITRAAMKPGDYLDLPPSRYDCKGNDIYHYNDDQPDYAGDLVEHCPQGCFELPHGAACVDRAPPSIRQTDEGTANAVNTNAKGKYKECTSDRRGVRTCEFGFCYVEPGAWCRLNASCRDDCRCCKKDKLLSRRRDAVEASRNIIEIDQQHELESSPRVRDAPAPSPDVAPDMTNPPDGGAQFPPSTMSQSP</sequence>
<evidence type="ECO:0000256" key="1">
    <source>
        <dbReference type="SAM" id="MobiDB-lite"/>
    </source>
</evidence>
<comment type="caution">
    <text evidence="3">The sequence shown here is derived from an EMBL/GenBank/DDBJ whole genome shotgun (WGS) entry which is preliminary data.</text>
</comment>
<evidence type="ECO:0000313" key="4">
    <source>
        <dbReference type="Proteomes" id="UP000800039"/>
    </source>
</evidence>
<name>A0A9P4GV04_9PLEO</name>